<dbReference type="GO" id="GO:0005634">
    <property type="term" value="C:nucleus"/>
    <property type="evidence" value="ECO:0007669"/>
    <property type="project" value="TreeGrafter"/>
</dbReference>
<dbReference type="GO" id="GO:0000785">
    <property type="term" value="C:chromatin"/>
    <property type="evidence" value="ECO:0007669"/>
    <property type="project" value="TreeGrafter"/>
</dbReference>
<evidence type="ECO:0000256" key="2">
    <source>
        <dbReference type="ARBA" id="ARBA00023004"/>
    </source>
</evidence>
<dbReference type="PANTHER" id="PTHR10694">
    <property type="entry name" value="LYSINE-SPECIFIC DEMETHYLASE"/>
    <property type="match status" value="1"/>
</dbReference>
<reference evidence="7 8" key="1">
    <citation type="submission" date="2019-03" db="EMBL/GenBank/DDBJ databases">
        <authorList>
            <person name="Gaulin E."/>
            <person name="Dumas B."/>
        </authorList>
    </citation>
    <scope>NUCLEOTIDE SEQUENCE [LARGE SCALE GENOMIC DNA]</scope>
    <source>
        <strain evidence="7">CBS 568.67</strain>
    </source>
</reference>
<dbReference type="OrthoDB" id="1678912at2759"/>
<evidence type="ECO:0000256" key="3">
    <source>
        <dbReference type="SAM" id="MobiDB-lite"/>
    </source>
</evidence>
<gene>
    <name evidence="7" type="primary">Aste57867_20396</name>
    <name evidence="6" type="ORF">As57867_020330</name>
    <name evidence="7" type="ORF">ASTE57867_20396</name>
</gene>
<reference evidence="6" key="2">
    <citation type="submission" date="2019-06" db="EMBL/GenBank/DDBJ databases">
        <title>Genomics analysis of Aphanomyces spp. identifies a new class of oomycete effector associated with host adaptation.</title>
        <authorList>
            <person name="Gaulin E."/>
        </authorList>
    </citation>
    <scope>NUCLEOTIDE SEQUENCE</scope>
    <source>
        <strain evidence="6">CBS 578.67</strain>
    </source>
</reference>
<keyword evidence="2" id="KW-0408">Iron</keyword>
<dbReference type="GO" id="GO:0046872">
    <property type="term" value="F:metal ion binding"/>
    <property type="evidence" value="ECO:0007669"/>
    <property type="project" value="UniProtKB-KW"/>
</dbReference>
<feature type="compositionally biased region" description="Acidic residues" evidence="3">
    <location>
        <begin position="11"/>
        <end position="21"/>
    </location>
</feature>
<dbReference type="Pfam" id="PF02375">
    <property type="entry name" value="JmjN"/>
    <property type="match status" value="1"/>
</dbReference>
<feature type="domain" description="JmjC" evidence="5">
    <location>
        <begin position="243"/>
        <end position="409"/>
    </location>
</feature>
<evidence type="ECO:0000256" key="1">
    <source>
        <dbReference type="ARBA" id="ARBA00022723"/>
    </source>
</evidence>
<feature type="compositionally biased region" description="Basic and acidic residues" evidence="3">
    <location>
        <begin position="1"/>
        <end position="10"/>
    </location>
</feature>
<dbReference type="EMBL" id="CAADRA010006836">
    <property type="protein sequence ID" value="VFT97082.1"/>
    <property type="molecule type" value="Genomic_DNA"/>
</dbReference>
<dbReference type="PANTHER" id="PTHR10694:SF33">
    <property type="entry name" value="LYSINE-SPECIFIC DEMETHYLASE 5"/>
    <property type="match status" value="1"/>
</dbReference>
<dbReference type="PROSITE" id="PS51183">
    <property type="entry name" value="JMJN"/>
    <property type="match status" value="1"/>
</dbReference>
<dbReference type="Proteomes" id="UP000332933">
    <property type="component" value="Unassembled WGS sequence"/>
</dbReference>
<dbReference type="Gene3D" id="2.60.120.650">
    <property type="entry name" value="Cupin"/>
    <property type="match status" value="1"/>
</dbReference>
<feature type="domain" description="JmjN" evidence="4">
    <location>
        <begin position="81"/>
        <end position="122"/>
    </location>
</feature>
<dbReference type="SMART" id="SM00558">
    <property type="entry name" value="JmjC"/>
    <property type="match status" value="1"/>
</dbReference>
<dbReference type="PROSITE" id="PS51184">
    <property type="entry name" value="JMJC"/>
    <property type="match status" value="1"/>
</dbReference>
<dbReference type="SMART" id="SM00545">
    <property type="entry name" value="JmjN"/>
    <property type="match status" value="1"/>
</dbReference>
<dbReference type="Pfam" id="PF02373">
    <property type="entry name" value="JmjC"/>
    <property type="match status" value="1"/>
</dbReference>
<keyword evidence="1" id="KW-0479">Metal-binding</keyword>
<dbReference type="EMBL" id="VJMH01006813">
    <property type="protein sequence ID" value="KAF0687904.1"/>
    <property type="molecule type" value="Genomic_DNA"/>
</dbReference>
<evidence type="ECO:0000313" key="7">
    <source>
        <dbReference type="EMBL" id="VFT97082.1"/>
    </source>
</evidence>
<evidence type="ECO:0000259" key="4">
    <source>
        <dbReference type="PROSITE" id="PS51183"/>
    </source>
</evidence>
<sequence>MLTQSYRDESTETESSDDSSSDDGGGGHLRDGMSVSRSGRRLRPVQNILGGNKGEEQMLRLAMDRSAKEVSYTEVQPLPPAPVYYPTVDEFANPMKYIDSIAKEGAQYGVVKIVPPKGWSPPQMIDFNNDTTVFETKLQKVHRLQEGKSYKDGRDHTLKSYRTSADTAKDAWFAKKGIDGATWSSRDYEREYWKIVETSYEPLEVEYANDLDVGHIGSGFPRIPREKRIDDEYEHVDFDSPSYYEHTAWNLNNMPSARGSLLRHIDAQINGVNVPWMYFGMFMASFCWHAEDNYMYSVNYHHAGAKKHWYGIPSTSCEQFERVWKSNVPERFKKKPDLHFHLVTMVGPTLLRQNNVSVFSLVQEPGDIVITFPQGYHCGFSEGFNCNEAVNFTLPDWIPFARVCNDLYRTFNRLSVFSHDRLMYVLAMRNLSMDCTVAGTQLLLAEMATIVQEEIKLRDELVRSGIQSVIAMGKREIILTDDEMGYDDQRQCAVCKHSLFFSGVACRCSQTKVACLRHAARLCKCHASKKVFLQWYTIPEMFGAIQHLEQRLQYLEKKDEKPVIVAHSPPMKRAKFLHSHNNQEPPLMTKVEPESCRSTLERKNSLTGGFSLSHILG</sequence>
<dbReference type="InterPro" id="IPR003347">
    <property type="entry name" value="JmjC_dom"/>
</dbReference>
<dbReference type="InterPro" id="IPR003349">
    <property type="entry name" value="JmjN"/>
</dbReference>
<evidence type="ECO:0000313" key="8">
    <source>
        <dbReference type="Proteomes" id="UP000332933"/>
    </source>
</evidence>
<keyword evidence="8" id="KW-1185">Reference proteome</keyword>
<protein>
    <submittedName>
        <fullName evidence="7">Aste57867_20396 protein</fullName>
    </submittedName>
</protein>
<evidence type="ECO:0000259" key="5">
    <source>
        <dbReference type="PROSITE" id="PS51184"/>
    </source>
</evidence>
<proteinExistence type="predicted"/>
<dbReference type="GO" id="GO:0141052">
    <property type="term" value="F:histone H3 demethylase activity"/>
    <property type="evidence" value="ECO:0007669"/>
    <property type="project" value="UniProtKB-ARBA"/>
</dbReference>
<evidence type="ECO:0000313" key="6">
    <source>
        <dbReference type="EMBL" id="KAF0687904.1"/>
    </source>
</evidence>
<dbReference type="AlphaFoldDB" id="A0A485LGW0"/>
<accession>A0A485LGW0</accession>
<dbReference type="SUPFAM" id="SSF51197">
    <property type="entry name" value="Clavaminate synthase-like"/>
    <property type="match status" value="1"/>
</dbReference>
<dbReference type="Pfam" id="PF21323">
    <property type="entry name" value="KDM5_C-hel"/>
    <property type="match status" value="1"/>
</dbReference>
<dbReference type="InterPro" id="IPR004198">
    <property type="entry name" value="Znf_C5HC2"/>
</dbReference>
<dbReference type="InterPro" id="IPR048615">
    <property type="entry name" value="KDM5_C-hel"/>
</dbReference>
<dbReference type="Pfam" id="PF02928">
    <property type="entry name" value="zf-C5HC2"/>
    <property type="match status" value="1"/>
</dbReference>
<name>A0A485LGW0_9STRA</name>
<organism evidence="7 8">
    <name type="scientific">Aphanomyces stellatus</name>
    <dbReference type="NCBI Taxonomy" id="120398"/>
    <lineage>
        <taxon>Eukaryota</taxon>
        <taxon>Sar</taxon>
        <taxon>Stramenopiles</taxon>
        <taxon>Oomycota</taxon>
        <taxon>Saprolegniomycetes</taxon>
        <taxon>Saprolegniales</taxon>
        <taxon>Verrucalvaceae</taxon>
        <taxon>Aphanomyces</taxon>
    </lineage>
</organism>
<feature type="region of interest" description="Disordered" evidence="3">
    <location>
        <begin position="1"/>
        <end position="44"/>
    </location>
</feature>
<dbReference type="GO" id="GO:0010468">
    <property type="term" value="P:regulation of gene expression"/>
    <property type="evidence" value="ECO:0007669"/>
    <property type="project" value="TreeGrafter"/>
</dbReference>